<sequence>MDYETNHSTIHRTCSDVSKSGKQRRRERVEKKAGTCAHVKPIDLKRKERKEYPWNLIEKILGKILKNAAICSVILAVYEFPTYHKKQSNGAISTPDEFKPPNAKIAAPCVSAFGNRLTHSLTIQHRKLRSPLEHDRLCFRDKRRNPKLNLPQSRYLREHCGNTHANMSNATPTPLPADISQCPSILPEREKRIPSTLEVERFFKHPYKNLNPSMVLGRWSCGTRKYTG</sequence>
<proteinExistence type="predicted"/>
<feature type="compositionally biased region" description="Polar residues" evidence="1">
    <location>
        <begin position="1"/>
        <end position="20"/>
    </location>
</feature>
<name>A0ABD2CI44_VESMC</name>
<evidence type="ECO:0000313" key="3">
    <source>
        <dbReference type="Proteomes" id="UP001607303"/>
    </source>
</evidence>
<feature type="region of interest" description="Disordered" evidence="1">
    <location>
        <begin position="1"/>
        <end position="32"/>
    </location>
</feature>
<protein>
    <submittedName>
        <fullName evidence="2">Uncharacterized protein</fullName>
    </submittedName>
</protein>
<keyword evidence="3" id="KW-1185">Reference proteome</keyword>
<evidence type="ECO:0000256" key="1">
    <source>
        <dbReference type="SAM" id="MobiDB-lite"/>
    </source>
</evidence>
<dbReference type="AlphaFoldDB" id="A0ABD2CI44"/>
<dbReference type="EMBL" id="JAYRBN010000050">
    <property type="protein sequence ID" value="KAL2744475.1"/>
    <property type="molecule type" value="Genomic_DNA"/>
</dbReference>
<accession>A0ABD2CI44</accession>
<organism evidence="2 3">
    <name type="scientific">Vespula maculifrons</name>
    <name type="common">Eastern yellow jacket</name>
    <name type="synonym">Wasp</name>
    <dbReference type="NCBI Taxonomy" id="7453"/>
    <lineage>
        <taxon>Eukaryota</taxon>
        <taxon>Metazoa</taxon>
        <taxon>Ecdysozoa</taxon>
        <taxon>Arthropoda</taxon>
        <taxon>Hexapoda</taxon>
        <taxon>Insecta</taxon>
        <taxon>Pterygota</taxon>
        <taxon>Neoptera</taxon>
        <taxon>Endopterygota</taxon>
        <taxon>Hymenoptera</taxon>
        <taxon>Apocrita</taxon>
        <taxon>Aculeata</taxon>
        <taxon>Vespoidea</taxon>
        <taxon>Vespidae</taxon>
        <taxon>Vespinae</taxon>
        <taxon>Vespula</taxon>
    </lineage>
</organism>
<reference evidence="2 3" key="1">
    <citation type="journal article" date="2024" name="Ann. Entomol. Soc. Am.">
        <title>Genomic analyses of the southern and eastern yellowjacket wasps (Hymenoptera: Vespidae) reveal evolutionary signatures of social life.</title>
        <authorList>
            <person name="Catto M.A."/>
            <person name="Caine P.B."/>
            <person name="Orr S.E."/>
            <person name="Hunt B.G."/>
            <person name="Goodisman M.A.D."/>
        </authorList>
    </citation>
    <scope>NUCLEOTIDE SEQUENCE [LARGE SCALE GENOMIC DNA]</scope>
    <source>
        <strain evidence="2">232</strain>
        <tissue evidence="2">Head and thorax</tissue>
    </source>
</reference>
<comment type="caution">
    <text evidence="2">The sequence shown here is derived from an EMBL/GenBank/DDBJ whole genome shotgun (WGS) entry which is preliminary data.</text>
</comment>
<evidence type="ECO:0000313" key="2">
    <source>
        <dbReference type="EMBL" id="KAL2744475.1"/>
    </source>
</evidence>
<gene>
    <name evidence="2" type="ORF">V1477_007017</name>
</gene>
<dbReference type="Proteomes" id="UP001607303">
    <property type="component" value="Unassembled WGS sequence"/>
</dbReference>